<keyword evidence="5" id="KW-0547">Nucleotide-binding</keyword>
<dbReference type="PANTHER" id="PTHR24223:SF456">
    <property type="entry name" value="MULTIDRUG RESISTANCE-ASSOCIATED PROTEIN LETHAL(2)03659"/>
    <property type="match status" value="1"/>
</dbReference>
<feature type="transmembrane region" description="Helical" evidence="9">
    <location>
        <begin position="179"/>
        <end position="201"/>
    </location>
</feature>
<feature type="domain" description="ABC transporter" evidence="10">
    <location>
        <begin position="459"/>
        <end position="681"/>
    </location>
</feature>
<evidence type="ECO:0000256" key="3">
    <source>
        <dbReference type="ARBA" id="ARBA00022448"/>
    </source>
</evidence>
<keyword evidence="7 9" id="KW-1133">Transmembrane helix</keyword>
<evidence type="ECO:0000256" key="2">
    <source>
        <dbReference type="ARBA" id="ARBA00009726"/>
    </source>
</evidence>
<dbReference type="EMBL" id="DS985243">
    <property type="protein sequence ID" value="EDV27233.1"/>
    <property type="molecule type" value="Genomic_DNA"/>
</dbReference>
<evidence type="ECO:0000256" key="7">
    <source>
        <dbReference type="ARBA" id="ARBA00022989"/>
    </source>
</evidence>
<dbReference type="eggNOG" id="KOG0054">
    <property type="taxonomic scope" value="Eukaryota"/>
</dbReference>
<dbReference type="GO" id="GO:0016887">
    <property type="term" value="F:ATP hydrolysis activity"/>
    <property type="evidence" value="ECO:0007669"/>
    <property type="project" value="InterPro"/>
</dbReference>
<dbReference type="FunFam" id="1.20.1560.10:FF:000026">
    <property type="entry name" value="Multidrug resistance-associated protein lethal(2)03659"/>
    <property type="match status" value="1"/>
</dbReference>
<comment type="subcellular location">
    <subcellularLocation>
        <location evidence="1">Membrane</location>
        <topology evidence="1">Multi-pass membrane protein</topology>
    </subcellularLocation>
</comment>
<gene>
    <name evidence="12" type="ORF">TRIADDRAFT_54972</name>
</gene>
<dbReference type="OrthoDB" id="6500128at2759"/>
<dbReference type="HOGENOM" id="CLU_000604_27_1_1"/>
<dbReference type="InterPro" id="IPR027417">
    <property type="entry name" value="P-loop_NTPase"/>
</dbReference>
<evidence type="ECO:0000256" key="4">
    <source>
        <dbReference type="ARBA" id="ARBA00022692"/>
    </source>
</evidence>
<dbReference type="RefSeq" id="XP_002111229.1">
    <property type="nucleotide sequence ID" value="XM_002111193.1"/>
</dbReference>
<dbReference type="InParanoid" id="B3RQF8"/>
<dbReference type="FunFam" id="3.40.50.300:FF:001726">
    <property type="entry name" value="Multidrug resistance-associated protein 4"/>
    <property type="match status" value="1"/>
</dbReference>
<feature type="domain" description="ABC transmembrane type-1" evidence="11">
    <location>
        <begin position="147"/>
        <end position="409"/>
    </location>
</feature>
<dbReference type="Proteomes" id="UP000009022">
    <property type="component" value="Unassembled WGS sequence"/>
</dbReference>
<keyword evidence="6" id="KW-0067">ATP-binding</keyword>
<dbReference type="SUPFAM" id="SSF52540">
    <property type="entry name" value="P-loop containing nucleoside triphosphate hydrolases"/>
    <property type="match status" value="2"/>
</dbReference>
<dbReference type="InterPro" id="IPR017871">
    <property type="entry name" value="ABC_transporter-like_CS"/>
</dbReference>
<dbReference type="GO" id="GO:0140359">
    <property type="term" value="F:ABC-type transporter activity"/>
    <property type="evidence" value="ECO:0000318"/>
    <property type="project" value="GO_Central"/>
</dbReference>
<dbReference type="Pfam" id="PF00005">
    <property type="entry name" value="ABC_tran"/>
    <property type="match status" value="2"/>
</dbReference>
<organism evidence="12 13">
    <name type="scientific">Trichoplax adhaerens</name>
    <name type="common">Trichoplax reptans</name>
    <dbReference type="NCBI Taxonomy" id="10228"/>
    <lineage>
        <taxon>Eukaryota</taxon>
        <taxon>Metazoa</taxon>
        <taxon>Placozoa</taxon>
        <taxon>Uniplacotomia</taxon>
        <taxon>Trichoplacea</taxon>
        <taxon>Trichoplacidae</taxon>
        <taxon>Trichoplax</taxon>
    </lineage>
</organism>
<proteinExistence type="inferred from homology"/>
<dbReference type="KEGG" id="tad:TRIADDRAFT_54972"/>
<name>B3RQF8_TRIAD</name>
<dbReference type="InterPro" id="IPR011527">
    <property type="entry name" value="ABC1_TM_dom"/>
</dbReference>
<keyword evidence="13" id="KW-1185">Reference proteome</keyword>
<dbReference type="CTD" id="6752442"/>
<dbReference type="Pfam" id="PF00664">
    <property type="entry name" value="ABC_membrane"/>
    <property type="match status" value="2"/>
</dbReference>
<keyword evidence="4 9" id="KW-0812">Transmembrane</keyword>
<dbReference type="SMART" id="SM00382">
    <property type="entry name" value="AAA"/>
    <property type="match status" value="2"/>
</dbReference>
<dbReference type="Gene3D" id="3.40.50.300">
    <property type="entry name" value="P-loop containing nucleotide triphosphate hydrolases"/>
    <property type="match status" value="2"/>
</dbReference>
<evidence type="ECO:0000256" key="8">
    <source>
        <dbReference type="ARBA" id="ARBA00023136"/>
    </source>
</evidence>
<feature type="transmembrane region" description="Helical" evidence="9">
    <location>
        <begin position="898"/>
        <end position="918"/>
    </location>
</feature>
<feature type="domain" description="ABC transmembrane type-1" evidence="11">
    <location>
        <begin position="747"/>
        <end position="970"/>
    </location>
</feature>
<dbReference type="OMA" id="SAEMFNH"/>
<accession>B3RQF8</accession>
<evidence type="ECO:0000256" key="6">
    <source>
        <dbReference type="ARBA" id="ARBA00022840"/>
    </source>
</evidence>
<keyword evidence="3" id="KW-0813">Transport</keyword>
<feature type="domain" description="ABC transporter" evidence="10">
    <location>
        <begin position="1039"/>
        <end position="1272"/>
    </location>
</feature>
<evidence type="ECO:0000259" key="10">
    <source>
        <dbReference type="PROSITE" id="PS50893"/>
    </source>
</evidence>
<dbReference type="GeneID" id="6752442"/>
<comment type="similarity">
    <text evidence="2">Belongs to the ABC transporter superfamily. ABCC family. Conjugate transporter (TC 3.A.1.208) subfamily.</text>
</comment>
<dbReference type="PANTHER" id="PTHR24223">
    <property type="entry name" value="ATP-BINDING CASSETTE SUB-FAMILY C"/>
    <property type="match status" value="1"/>
</dbReference>
<dbReference type="InterPro" id="IPR003593">
    <property type="entry name" value="AAA+_ATPase"/>
</dbReference>
<feature type="transmembrane region" description="Helical" evidence="9">
    <location>
        <begin position="137"/>
        <end position="159"/>
    </location>
</feature>
<evidence type="ECO:0000313" key="13">
    <source>
        <dbReference type="Proteomes" id="UP000009022"/>
    </source>
</evidence>
<dbReference type="PROSITE" id="PS50893">
    <property type="entry name" value="ABC_TRANSPORTER_2"/>
    <property type="match status" value="2"/>
</dbReference>
<evidence type="ECO:0000256" key="5">
    <source>
        <dbReference type="ARBA" id="ARBA00022741"/>
    </source>
</evidence>
<protein>
    <submittedName>
        <fullName evidence="12">Uncharacterized protein</fullName>
    </submittedName>
</protein>
<feature type="transmembrane region" description="Helical" evidence="9">
    <location>
        <begin position="362"/>
        <end position="386"/>
    </location>
</feature>
<dbReference type="CDD" id="cd03244">
    <property type="entry name" value="ABCC_MRP_domain2"/>
    <property type="match status" value="1"/>
</dbReference>
<evidence type="ECO:0000259" key="11">
    <source>
        <dbReference type="PROSITE" id="PS50929"/>
    </source>
</evidence>
<dbReference type="FunFam" id="3.40.50.300:FF:000163">
    <property type="entry name" value="Multidrug resistance-associated protein member 4"/>
    <property type="match status" value="1"/>
</dbReference>
<evidence type="ECO:0000313" key="12">
    <source>
        <dbReference type="EMBL" id="EDV27233.1"/>
    </source>
</evidence>
<keyword evidence="8 9" id="KW-0472">Membrane</keyword>
<dbReference type="Gene3D" id="1.20.1560.10">
    <property type="entry name" value="ABC transporter type 1, transmembrane domain"/>
    <property type="match status" value="2"/>
</dbReference>
<feature type="transmembrane region" description="Helical" evidence="9">
    <location>
        <begin position="733"/>
        <end position="755"/>
    </location>
</feature>
<sequence length="1327" mass="151048">MDHGQDKSMDKAKNVTLPNKPDIMTEHQAYMLRFSCAAFFLVAKSEEFARTWGIEQDIPLDTSPWFSRWISFWWLNKLFRISSKRRLEVEDLFQISSDDKSDTLLKNFDREWNKELQLRESGSKPSLLRALLRLHGFGYLMLSIPCLIAQSGRAVYPILIGLLVESFLPQSTASKTEQYLYALGLCITAFGIIFFEQLYYFKAYRFGWQLRVALSAAVYRKTLKLSSGAVSRITTGRIVNILANDMLKFNDVTKYLTFLWVGTATAIAMIAILWLQIGIATFGVISVVALVLGLKSYVASLLATERLRYLKYADERVKIMNEIITGMRVIKMYAWEKSFAKVVTAIRKKEIKHILRIAYMRAFLVTMQFVSPLLMLYFSVVMYGLFGNRLDIVKIFTVFSLLQGIRTMIIFCVPESIQNASETSVSLKRIGDYLLSEELHNPDTLHYSENNNTIHDVPVEVTNLSVWWTDESRLILKDMSFKVEKGELCAIVGSVGSGKSTLLVTLLHDVMTLKGNYRIQGKSAYASQQAWIISDSLRNNILFGQEYDVDKYNKVIDACALRKDLELLPNGDMTYVGERGVQLSGGQRMRVSLARAVYYDADIYLLDDPLSAVDANVAKHIYQKCICGILKNKTRILVTHQLHHLRSANKIIVLKDGSIKYIDTFENLQAKSEFFSKTTEEQSAKNIDNQQPEVNMDIPEFSGKLPNQMTSNDTMKIIEEEARMTGSVPWKLYADYLVSVSGIIPAVLACALFLISQASVNAADWWFSQWSFTYQNASSLINGSVESNTVLLFGLSNVNVIAIYAGILVFATILISLRSWTIAKIAIKASEHFESKLFHSMLQTVIHIFDVYPAGRILNRFSKDCAQMDDQIGYSLLFTIQCFLVVIGQLVMMSVVNPWMLIPITVVSVIFIFLRRYYLYLSRDVKRLEAAGSSPIYSHMSTTLQGLTTLRAYKASNRFLQQFKEYTDRHNINPALAALLLSYALNSQGLVDWAVRFSAELENQMTSVERVKEYTKLPKEKDYYKISDLSSDWPKFGKIEFKDVSFAHADHLPYVLKSISCKIKPFEKVGIVGRTGAGKSSFLASLFRLSEPRGEILIDNVVANNIGLHCLRSAISVIPQDPVLFVGTIRKNLDPFDSYDDEQLWKALHEVEMGNYVSQLPNKLNNEVTEFGANFSVGQRQLLCLARALLKKNRILCIDEATANVDMKTDTIIQHTIRNKFTDCTMLIIAHRLRTIIHCNRVLVLEEGRIVEFDSPHNLLQMNGYFNKLVTETGNEESRNLRIQAERYHNSRETSEEADKEIMSSVISEKDFSFKGHQRKIEMQQQQ</sequence>
<feature type="transmembrane region" description="Helical" evidence="9">
    <location>
        <begin position="790"/>
        <end position="815"/>
    </location>
</feature>
<feature type="transmembrane region" description="Helical" evidence="9">
    <location>
        <begin position="281"/>
        <end position="303"/>
    </location>
</feature>
<feature type="transmembrane region" description="Helical" evidence="9">
    <location>
        <begin position="872"/>
        <end position="892"/>
    </location>
</feature>
<dbReference type="PhylomeDB" id="B3RQF8"/>
<dbReference type="GO" id="GO:0005886">
    <property type="term" value="C:plasma membrane"/>
    <property type="evidence" value="ECO:0000318"/>
    <property type="project" value="GO_Central"/>
</dbReference>
<dbReference type="CDD" id="cd03250">
    <property type="entry name" value="ABCC_MRP_domain1"/>
    <property type="match status" value="1"/>
</dbReference>
<evidence type="ECO:0000256" key="9">
    <source>
        <dbReference type="SAM" id="Phobius"/>
    </source>
</evidence>
<dbReference type="CDD" id="cd18594">
    <property type="entry name" value="ABC_6TM_CFTR_D1"/>
    <property type="match status" value="1"/>
</dbReference>
<dbReference type="SUPFAM" id="SSF90123">
    <property type="entry name" value="ABC transporter transmembrane region"/>
    <property type="match status" value="2"/>
</dbReference>
<dbReference type="PROSITE" id="PS00211">
    <property type="entry name" value="ABC_TRANSPORTER_1"/>
    <property type="match status" value="2"/>
</dbReference>
<dbReference type="PROSITE" id="PS50929">
    <property type="entry name" value="ABC_TM1F"/>
    <property type="match status" value="2"/>
</dbReference>
<dbReference type="InterPro" id="IPR036640">
    <property type="entry name" value="ABC1_TM_sf"/>
</dbReference>
<dbReference type="InterPro" id="IPR003439">
    <property type="entry name" value="ABC_transporter-like_ATP-bd"/>
</dbReference>
<reference evidence="12 13" key="1">
    <citation type="journal article" date="2008" name="Nature">
        <title>The Trichoplax genome and the nature of placozoans.</title>
        <authorList>
            <person name="Srivastava M."/>
            <person name="Begovic E."/>
            <person name="Chapman J."/>
            <person name="Putnam N.H."/>
            <person name="Hellsten U."/>
            <person name="Kawashima T."/>
            <person name="Kuo A."/>
            <person name="Mitros T."/>
            <person name="Salamov A."/>
            <person name="Carpenter M.L."/>
            <person name="Signorovitch A.Y."/>
            <person name="Moreno M.A."/>
            <person name="Kamm K."/>
            <person name="Grimwood J."/>
            <person name="Schmutz J."/>
            <person name="Shapiro H."/>
            <person name="Grigoriev I.V."/>
            <person name="Buss L.W."/>
            <person name="Schierwater B."/>
            <person name="Dellaporta S.L."/>
            <person name="Rokhsar D.S."/>
        </authorList>
    </citation>
    <scope>NUCLEOTIDE SEQUENCE [LARGE SCALE GENOMIC DNA]</scope>
    <source>
        <strain evidence="12 13">Grell-BS-1999</strain>
    </source>
</reference>
<feature type="transmembrane region" description="Helical" evidence="9">
    <location>
        <begin position="255"/>
        <end position="275"/>
    </location>
</feature>
<dbReference type="InterPro" id="IPR050173">
    <property type="entry name" value="ABC_transporter_C-like"/>
</dbReference>
<dbReference type="GO" id="GO:0005524">
    <property type="term" value="F:ATP binding"/>
    <property type="evidence" value="ECO:0007669"/>
    <property type="project" value="UniProtKB-KW"/>
</dbReference>
<evidence type="ECO:0000256" key="1">
    <source>
        <dbReference type="ARBA" id="ARBA00004141"/>
    </source>
</evidence>
<dbReference type="GO" id="GO:0055085">
    <property type="term" value="P:transmembrane transport"/>
    <property type="evidence" value="ECO:0000318"/>
    <property type="project" value="GO_Central"/>
</dbReference>